<feature type="transmembrane region" description="Helical" evidence="7">
    <location>
        <begin position="435"/>
        <end position="453"/>
    </location>
</feature>
<feature type="transmembrane region" description="Helical" evidence="7">
    <location>
        <begin position="259"/>
        <end position="278"/>
    </location>
</feature>
<keyword evidence="3 7" id="KW-0812">Transmembrane</keyword>
<dbReference type="GO" id="GO:0005886">
    <property type="term" value="C:plasma membrane"/>
    <property type="evidence" value="ECO:0007669"/>
    <property type="project" value="TreeGrafter"/>
</dbReference>
<evidence type="ECO:0000256" key="1">
    <source>
        <dbReference type="ARBA" id="ARBA00004141"/>
    </source>
</evidence>
<accession>A0A0J9XH13</accession>
<dbReference type="Pfam" id="PF07690">
    <property type="entry name" value="MFS_1"/>
    <property type="match status" value="1"/>
</dbReference>
<keyword evidence="10" id="KW-1185">Reference proteome</keyword>
<dbReference type="PROSITE" id="PS50850">
    <property type="entry name" value="MFS"/>
    <property type="match status" value="1"/>
</dbReference>
<dbReference type="InterPro" id="IPR011701">
    <property type="entry name" value="MFS"/>
</dbReference>
<dbReference type="SUPFAM" id="SSF103473">
    <property type="entry name" value="MFS general substrate transporter"/>
    <property type="match status" value="1"/>
</dbReference>
<comment type="similarity">
    <text evidence="2">Belongs to the major facilitator superfamily. TCR/Tet family.</text>
</comment>
<feature type="transmembrane region" description="Helical" evidence="7">
    <location>
        <begin position="230"/>
        <end position="247"/>
    </location>
</feature>
<evidence type="ECO:0000256" key="2">
    <source>
        <dbReference type="ARBA" id="ARBA00007520"/>
    </source>
</evidence>
<protein>
    <submittedName>
        <fullName evidence="9">Similar to Saccharomyces cerevisiae YPR198W SGE1 Plasma membrane multidrug transporter of the major facilitator superfamily</fullName>
    </submittedName>
</protein>
<dbReference type="InterPro" id="IPR020846">
    <property type="entry name" value="MFS_dom"/>
</dbReference>
<evidence type="ECO:0000259" key="8">
    <source>
        <dbReference type="PROSITE" id="PS50850"/>
    </source>
</evidence>
<dbReference type="EMBL" id="CCBN010000016">
    <property type="protein sequence ID" value="CDO56597.1"/>
    <property type="molecule type" value="Genomic_DNA"/>
</dbReference>
<comment type="caution">
    <text evidence="9">The sequence shown here is derived from an EMBL/GenBank/DDBJ whole genome shotgun (WGS) entry which is preliminary data.</text>
</comment>
<feature type="region of interest" description="Disordered" evidence="6">
    <location>
        <begin position="1"/>
        <end position="26"/>
    </location>
</feature>
<dbReference type="Gene3D" id="1.20.1250.20">
    <property type="entry name" value="MFS general substrate transporter like domains"/>
    <property type="match status" value="1"/>
</dbReference>
<feature type="transmembrane region" description="Helical" evidence="7">
    <location>
        <begin position="299"/>
        <end position="323"/>
    </location>
</feature>
<feature type="transmembrane region" description="Helical" evidence="7">
    <location>
        <begin position="160"/>
        <end position="179"/>
    </location>
</feature>
<gene>
    <name evidence="9" type="ORF">BN980_GECA16s00098g</name>
</gene>
<feature type="transmembrane region" description="Helical" evidence="7">
    <location>
        <begin position="127"/>
        <end position="148"/>
    </location>
</feature>
<evidence type="ECO:0000313" key="9">
    <source>
        <dbReference type="EMBL" id="CDO56597.1"/>
    </source>
</evidence>
<dbReference type="Proteomes" id="UP000242525">
    <property type="component" value="Unassembled WGS sequence"/>
</dbReference>
<dbReference type="GO" id="GO:0022857">
    <property type="term" value="F:transmembrane transporter activity"/>
    <property type="evidence" value="ECO:0007669"/>
    <property type="project" value="InterPro"/>
</dbReference>
<evidence type="ECO:0000256" key="5">
    <source>
        <dbReference type="ARBA" id="ARBA00023136"/>
    </source>
</evidence>
<dbReference type="STRING" id="1173061.A0A0J9XH13"/>
<dbReference type="PANTHER" id="PTHR23501:SF102">
    <property type="entry name" value="DRUG TRANSPORTER, PUTATIVE (AFU_ORTHOLOGUE AFUA_3G08530)-RELATED"/>
    <property type="match status" value="1"/>
</dbReference>
<feature type="region of interest" description="Disordered" evidence="6">
    <location>
        <begin position="529"/>
        <end position="551"/>
    </location>
</feature>
<evidence type="ECO:0000256" key="6">
    <source>
        <dbReference type="SAM" id="MobiDB-lite"/>
    </source>
</evidence>
<keyword evidence="5 7" id="KW-0472">Membrane</keyword>
<feature type="transmembrane region" description="Helical" evidence="7">
    <location>
        <begin position="393"/>
        <end position="414"/>
    </location>
</feature>
<dbReference type="InterPro" id="IPR036259">
    <property type="entry name" value="MFS_trans_sf"/>
</dbReference>
<proteinExistence type="inferred from homology"/>
<sequence length="551" mass="60186">MKQPITGVSQDSSALSQTGNNDDSGSVENISTVQKIILSLVLTITLFMTSLEQTITTAALPQISADLRSNAGYTWIGTGFLLASSSAMPIYGKLSDVYGRKPIILWAIGMFIIGSIVAGAANSMSTIIGGRVIQGFGGGGISGLCNIIVSDMVPLRQRGLFMSVIGSTYMVASCIGPIVGGSLSERGKWRWCFYINIPIGGAAWLAIFFGLKFSKPKRQTILEDIKRIDLIGIAICTAATCLLLLALDWGGTVHPWNSPIIICFLVFSFVLYVALIIFEWKIPKEPIISPNLFLNRTRGFAFLSAFFHGISFMGIVYYLPFFFQSVYLVSPITASAYVIPQAVCMGLAAAIGGVIISKLGRYVDMMRVGMALTTASIGLLSTLNPNSNVARRIIYPCLFGLPLGFNFQSFLIALQTQIDRDDTAMATATLSYIRQIGLSVGIAIGGVTFMNRISHLASNSQSRRLETLLQGNAPQSINRVKELDYELRVKAAELYSKAFQTMFYVFIAMCGIGFISSLFIPQNKLEMQERSDIGSQRKDQKEKERYENNNN</sequence>
<organism evidence="9 10">
    <name type="scientific">Geotrichum candidum</name>
    <name type="common">Oospora lactis</name>
    <name type="synonym">Dipodascus geotrichum</name>
    <dbReference type="NCBI Taxonomy" id="1173061"/>
    <lineage>
        <taxon>Eukaryota</taxon>
        <taxon>Fungi</taxon>
        <taxon>Dikarya</taxon>
        <taxon>Ascomycota</taxon>
        <taxon>Saccharomycotina</taxon>
        <taxon>Dipodascomycetes</taxon>
        <taxon>Dipodascales</taxon>
        <taxon>Dipodascaceae</taxon>
        <taxon>Geotrichum</taxon>
    </lineage>
</organism>
<dbReference type="CDD" id="cd17502">
    <property type="entry name" value="MFS_Azr1_MDR_like"/>
    <property type="match status" value="1"/>
</dbReference>
<feature type="transmembrane region" description="Helical" evidence="7">
    <location>
        <begin position="368"/>
        <end position="387"/>
    </location>
</feature>
<evidence type="ECO:0000313" key="10">
    <source>
        <dbReference type="Proteomes" id="UP000242525"/>
    </source>
</evidence>
<dbReference type="AlphaFoldDB" id="A0A0J9XH13"/>
<feature type="transmembrane region" description="Helical" evidence="7">
    <location>
        <begin position="191"/>
        <end position="209"/>
    </location>
</feature>
<reference evidence="9" key="1">
    <citation type="submission" date="2014-03" db="EMBL/GenBank/DDBJ databases">
        <authorList>
            <person name="Casaregola S."/>
        </authorList>
    </citation>
    <scope>NUCLEOTIDE SEQUENCE [LARGE SCALE GENOMIC DNA]</scope>
    <source>
        <strain evidence="9">CLIB 918</strain>
    </source>
</reference>
<feature type="domain" description="Major facilitator superfamily (MFS) profile" evidence="8">
    <location>
        <begin position="38"/>
        <end position="525"/>
    </location>
</feature>
<dbReference type="PRINTS" id="PR01036">
    <property type="entry name" value="TCRTETB"/>
</dbReference>
<evidence type="ECO:0000256" key="3">
    <source>
        <dbReference type="ARBA" id="ARBA00022692"/>
    </source>
</evidence>
<dbReference type="OrthoDB" id="10021397at2759"/>
<evidence type="ECO:0000256" key="7">
    <source>
        <dbReference type="SAM" id="Phobius"/>
    </source>
</evidence>
<dbReference type="Gene3D" id="1.20.1720.10">
    <property type="entry name" value="Multidrug resistance protein D"/>
    <property type="match status" value="1"/>
</dbReference>
<feature type="transmembrane region" description="Helical" evidence="7">
    <location>
        <begin position="36"/>
        <end position="60"/>
    </location>
</feature>
<comment type="subcellular location">
    <subcellularLocation>
        <location evidence="1">Membrane</location>
        <topology evidence="1">Multi-pass membrane protein</topology>
    </subcellularLocation>
</comment>
<feature type="transmembrane region" description="Helical" evidence="7">
    <location>
        <begin position="72"/>
        <end position="91"/>
    </location>
</feature>
<keyword evidence="4 7" id="KW-1133">Transmembrane helix</keyword>
<name>A0A0J9XH13_GEOCN</name>
<feature type="transmembrane region" description="Helical" evidence="7">
    <location>
        <begin position="103"/>
        <end position="121"/>
    </location>
</feature>
<evidence type="ECO:0000256" key="4">
    <source>
        <dbReference type="ARBA" id="ARBA00022989"/>
    </source>
</evidence>
<feature type="transmembrane region" description="Helical" evidence="7">
    <location>
        <begin position="335"/>
        <end position="356"/>
    </location>
</feature>
<dbReference type="PANTHER" id="PTHR23501">
    <property type="entry name" value="MAJOR FACILITATOR SUPERFAMILY"/>
    <property type="match status" value="1"/>
</dbReference>
<feature type="transmembrane region" description="Helical" evidence="7">
    <location>
        <begin position="502"/>
        <end position="520"/>
    </location>
</feature>